<dbReference type="InterPro" id="IPR014973">
    <property type="entry name" value="DUF1835"/>
</dbReference>
<sequence>MPREDFVGRWIAEDKWPRTATIEIEIEIAGGLLVVRAIDDSTGELADIRDLQYGEDGVRFAAHWPSRQATLYHLLRSDEGLAVHRTLSDTNYLRRDVNADGTQKWRSGVLHIVPGHAATWRLRAAVRSSGRTDQVLGFLDDLSGGPIDSEDGSQRARWWASMHDESDIDIDDFWRQVASTPDRLIVWFGRHSASEHAFFLALADRLGDRPYDVIDVTGLRIPMTRPGSEPELSPPERAVSRMGGEALASLFGTERAMTREDRKDAAQRWRRLKSENAPFRIVTDAGLVSAPADVFDAWILERVTKDWRRSALVVSDTMSHDAEPYIQAGDVMLRSRIAALCEQGRLLAHGDPRRWNCDVRLPD</sequence>
<organism evidence="3 4">
    <name type="scientific">Plastoroseomonas hellenica</name>
    <dbReference type="NCBI Taxonomy" id="2687306"/>
    <lineage>
        <taxon>Bacteria</taxon>
        <taxon>Pseudomonadati</taxon>
        <taxon>Pseudomonadota</taxon>
        <taxon>Alphaproteobacteria</taxon>
        <taxon>Acetobacterales</taxon>
        <taxon>Acetobacteraceae</taxon>
        <taxon>Plastoroseomonas</taxon>
    </lineage>
</organism>
<keyword evidence="4" id="KW-1185">Reference proteome</keyword>
<accession>A0ABS5ETM3</accession>
<dbReference type="Pfam" id="PF12395">
    <property type="entry name" value="DUF3658"/>
    <property type="match status" value="1"/>
</dbReference>
<reference evidence="4" key="1">
    <citation type="journal article" date="2021" name="Syst. Appl. Microbiol.">
        <title>Roseomonas hellenica sp. nov., isolated from roots of wild-growing Alkanna tinctoria.</title>
        <authorList>
            <person name="Rat A."/>
            <person name="Naranjo H.D."/>
            <person name="Lebbe L."/>
            <person name="Cnockaert M."/>
            <person name="Krigas N."/>
            <person name="Grigoriadou K."/>
            <person name="Maloupa E."/>
            <person name="Willems A."/>
        </authorList>
    </citation>
    <scope>NUCLEOTIDE SEQUENCE [LARGE SCALE GENOMIC DNA]</scope>
    <source>
        <strain evidence="4">LMG 31523</strain>
    </source>
</reference>
<comment type="caution">
    <text evidence="3">The sequence shown here is derived from an EMBL/GenBank/DDBJ whole genome shotgun (WGS) entry which is preliminary data.</text>
</comment>
<evidence type="ECO:0000259" key="2">
    <source>
        <dbReference type="Pfam" id="PF12395"/>
    </source>
</evidence>
<dbReference type="Pfam" id="PF08874">
    <property type="entry name" value="DUF1835"/>
    <property type="match status" value="1"/>
</dbReference>
<gene>
    <name evidence="3" type="ORF">GXW71_04405</name>
</gene>
<proteinExistence type="predicted"/>
<evidence type="ECO:0000313" key="3">
    <source>
        <dbReference type="EMBL" id="MBR0663593.1"/>
    </source>
</evidence>
<dbReference type="Proteomes" id="UP001196870">
    <property type="component" value="Unassembled WGS sequence"/>
</dbReference>
<feature type="domain" description="DUF3658" evidence="2">
    <location>
        <begin position="253"/>
        <end position="355"/>
    </location>
</feature>
<dbReference type="InterPro" id="IPR022123">
    <property type="entry name" value="DUF3658"/>
</dbReference>
<protein>
    <submittedName>
        <fullName evidence="3">DUF1835 domain-containing protein</fullName>
    </submittedName>
</protein>
<dbReference type="EMBL" id="JAAGBB010000004">
    <property type="protein sequence ID" value="MBR0663593.1"/>
    <property type="molecule type" value="Genomic_DNA"/>
</dbReference>
<feature type="domain" description="DUF1835" evidence="1">
    <location>
        <begin position="110"/>
        <end position="215"/>
    </location>
</feature>
<evidence type="ECO:0000259" key="1">
    <source>
        <dbReference type="Pfam" id="PF08874"/>
    </source>
</evidence>
<dbReference type="RefSeq" id="WP_211851187.1">
    <property type="nucleotide sequence ID" value="NZ_JAAGBB010000004.1"/>
</dbReference>
<evidence type="ECO:0000313" key="4">
    <source>
        <dbReference type="Proteomes" id="UP001196870"/>
    </source>
</evidence>
<name>A0ABS5ETM3_9PROT</name>